<gene>
    <name evidence="5" type="primary">tatC</name>
    <name evidence="6" type="ORF">PAT3040_00194</name>
</gene>
<dbReference type="AlphaFoldDB" id="A0A2R5EGL8"/>
<dbReference type="GO" id="GO:0009977">
    <property type="term" value="F:proton motive force dependent protein transmembrane transporter activity"/>
    <property type="evidence" value="ECO:0007669"/>
    <property type="project" value="TreeGrafter"/>
</dbReference>
<dbReference type="PANTHER" id="PTHR30371">
    <property type="entry name" value="SEC-INDEPENDENT PROTEIN TRANSLOCASE PROTEIN TATC"/>
    <property type="match status" value="1"/>
</dbReference>
<feature type="transmembrane region" description="Helical" evidence="5">
    <location>
        <begin position="221"/>
        <end position="242"/>
    </location>
</feature>
<proteinExistence type="inferred from homology"/>
<keyword evidence="4 5" id="KW-0472">Membrane</keyword>
<comment type="similarity">
    <text evidence="5">Belongs to the TatC family.</text>
</comment>
<name>A0A2R5EGL8_9BACL</name>
<feature type="transmembrane region" description="Helical" evidence="5">
    <location>
        <begin position="200"/>
        <end position="215"/>
    </location>
</feature>
<keyword evidence="5" id="KW-0653">Protein transport</keyword>
<feature type="transmembrane region" description="Helical" evidence="5">
    <location>
        <begin position="27"/>
        <end position="49"/>
    </location>
</feature>
<evidence type="ECO:0000256" key="3">
    <source>
        <dbReference type="ARBA" id="ARBA00022989"/>
    </source>
</evidence>
<evidence type="ECO:0000256" key="1">
    <source>
        <dbReference type="ARBA" id="ARBA00004141"/>
    </source>
</evidence>
<dbReference type="GO" id="GO:0043953">
    <property type="term" value="P:protein transport by the Tat complex"/>
    <property type="evidence" value="ECO:0007669"/>
    <property type="project" value="UniProtKB-UniRule"/>
</dbReference>
<comment type="caution">
    <text evidence="6">The sequence shown here is derived from an EMBL/GenBank/DDBJ whole genome shotgun (WGS) entry which is preliminary data.</text>
</comment>
<comment type="subcellular location">
    <subcellularLocation>
        <location evidence="5">Cell membrane</location>
        <topology evidence="5">Multi-pass membrane protein</topology>
    </subcellularLocation>
    <subcellularLocation>
        <location evidence="1">Membrane</location>
        <topology evidence="1">Multi-pass membrane protein</topology>
    </subcellularLocation>
</comment>
<comment type="subunit">
    <text evidence="5">Forms a complex with TatA.</text>
</comment>
<accession>A0A2R5EGL8</accession>
<dbReference type="RefSeq" id="WP_108991170.1">
    <property type="nucleotide sequence ID" value="NZ_BDQX01000017.1"/>
</dbReference>
<evidence type="ECO:0000313" key="7">
    <source>
        <dbReference type="Proteomes" id="UP000245202"/>
    </source>
</evidence>
<feature type="transmembrane region" description="Helical" evidence="5">
    <location>
        <begin position="69"/>
        <end position="93"/>
    </location>
</feature>
<dbReference type="PANTHER" id="PTHR30371:SF0">
    <property type="entry name" value="SEC-INDEPENDENT PROTEIN TRANSLOCASE PROTEIN TATC, CHLOROPLASTIC-RELATED"/>
    <property type="match status" value="1"/>
</dbReference>
<protein>
    <recommendedName>
        <fullName evidence="5">Sec-independent protein translocase protein TatC</fullName>
    </recommendedName>
</protein>
<dbReference type="HAMAP" id="MF_00902">
    <property type="entry name" value="TatC"/>
    <property type="match status" value="1"/>
</dbReference>
<organism evidence="6 7">
    <name type="scientific">Paenibacillus agaridevorans</name>
    <dbReference type="NCBI Taxonomy" id="171404"/>
    <lineage>
        <taxon>Bacteria</taxon>
        <taxon>Bacillati</taxon>
        <taxon>Bacillota</taxon>
        <taxon>Bacilli</taxon>
        <taxon>Bacillales</taxon>
        <taxon>Paenibacillaceae</taxon>
        <taxon>Paenibacillus</taxon>
    </lineage>
</organism>
<keyword evidence="5" id="KW-0813">Transport</keyword>
<evidence type="ECO:0000313" key="6">
    <source>
        <dbReference type="EMBL" id="GBG05710.1"/>
    </source>
</evidence>
<keyword evidence="3 5" id="KW-1133">Transmembrane helix</keyword>
<reference evidence="6 7" key="1">
    <citation type="submission" date="2017-08" db="EMBL/GenBank/DDBJ databases">
        <title>Substantial Increase in Enzyme Production by Combined Drug-Resistance Mutations in Paenibacillus agaridevorans.</title>
        <authorList>
            <person name="Tanaka Y."/>
            <person name="Funane K."/>
            <person name="Hosaka T."/>
            <person name="Shiwa Y."/>
            <person name="Fujita N."/>
            <person name="Miyazaki T."/>
            <person name="Yoshikawa H."/>
            <person name="Murakami K."/>
            <person name="Kasahara K."/>
            <person name="Inaoka T."/>
            <person name="Hiraga Y."/>
            <person name="Ochi K."/>
        </authorList>
    </citation>
    <scope>NUCLEOTIDE SEQUENCE [LARGE SCALE GENOMIC DNA]</scope>
    <source>
        <strain evidence="6 7">T-3040</strain>
    </source>
</reference>
<keyword evidence="5" id="KW-1003">Cell membrane</keyword>
<dbReference type="InterPro" id="IPR019820">
    <property type="entry name" value="Sec-indep_translocase_CS"/>
</dbReference>
<feature type="transmembrane region" description="Helical" evidence="5">
    <location>
        <begin position="114"/>
        <end position="140"/>
    </location>
</feature>
<dbReference type="NCBIfam" id="TIGR00945">
    <property type="entry name" value="tatC"/>
    <property type="match status" value="1"/>
</dbReference>
<feature type="transmembrane region" description="Helical" evidence="5">
    <location>
        <begin position="160"/>
        <end position="188"/>
    </location>
</feature>
<evidence type="ECO:0000256" key="4">
    <source>
        <dbReference type="ARBA" id="ARBA00023136"/>
    </source>
</evidence>
<evidence type="ECO:0000256" key="2">
    <source>
        <dbReference type="ARBA" id="ARBA00022692"/>
    </source>
</evidence>
<dbReference type="PROSITE" id="PS01218">
    <property type="entry name" value="TATC"/>
    <property type="match status" value="1"/>
</dbReference>
<comment type="function">
    <text evidence="5">Part of the twin-arginine translocation (Tat) system that transports large folded proteins containing a characteristic twin-arginine motif in their signal peptide across membranes.</text>
</comment>
<dbReference type="GO" id="GO:0033281">
    <property type="term" value="C:TAT protein transport complex"/>
    <property type="evidence" value="ECO:0007669"/>
    <property type="project" value="UniProtKB-UniRule"/>
</dbReference>
<evidence type="ECO:0000256" key="5">
    <source>
        <dbReference type="HAMAP-Rule" id="MF_00902"/>
    </source>
</evidence>
<keyword evidence="7" id="KW-1185">Reference proteome</keyword>
<keyword evidence="2 5" id="KW-0812">Transmembrane</keyword>
<dbReference type="PRINTS" id="PR01840">
    <property type="entry name" value="TATCFAMILY"/>
</dbReference>
<keyword evidence="5" id="KW-0811">Translocation</keyword>
<sequence length="261" mass="29767">MKIKLDSLQDDDWMPLTEHLGELRKRIIYCLIVFAIGLIGGLLGAQPIFDYLVAAAPAYNLHLNAFSPWDAIGLYMKFAFAISFILAIPHTMFQLWAFVRPALKKQEQKATLRYVPWAFVMFLIGLAFSYFVVFPMAFLFTEKVSNNMGLEQTYGVMQYFSFLFNILLPVSLLFEFPLIILFLSRIGILTPHTLKKGRKIAWFILILVAVSVTPPDVISDILVAVPLLLLYEFSVLLSKMAYSKRINAQEKQDFGLEGYSN</sequence>
<dbReference type="GO" id="GO:0065002">
    <property type="term" value="P:intracellular protein transmembrane transport"/>
    <property type="evidence" value="ECO:0007669"/>
    <property type="project" value="TreeGrafter"/>
</dbReference>
<dbReference type="Pfam" id="PF00902">
    <property type="entry name" value="TatC"/>
    <property type="match status" value="1"/>
</dbReference>
<dbReference type="Proteomes" id="UP000245202">
    <property type="component" value="Unassembled WGS sequence"/>
</dbReference>
<dbReference type="EMBL" id="BDQX01000017">
    <property type="protein sequence ID" value="GBG05710.1"/>
    <property type="molecule type" value="Genomic_DNA"/>
</dbReference>
<dbReference type="InterPro" id="IPR002033">
    <property type="entry name" value="TatC"/>
</dbReference>